<name>A0A120K192_9SACH</name>
<dbReference type="Pfam" id="PF17316">
    <property type="entry name" value="Perilipin_2"/>
    <property type="match status" value="1"/>
</dbReference>
<sequence>MGQEAQKFNVCTAKQPGAAELFPQSATLAHLKGYRRLLEWASVVLSSSVVSYAVVLLIALLGLTKQYLVDAPTAPTVSKEGYHYFLIFLRKLDRLVDRLVLRDGVDAFFEQMAVHNHTLGVWTVYFLLDFLANASNYVLRTALSMPETQESIHENGNSVDSHSISGGNVASSLTSATQSMQTARTTDSNEGSVKLSLIGNELPHVRELTDTTIALRKDISEKYIAPTKSILESYLEPTKNRIEAQYFQPINEKLGLSPPAAENHQNGNSVSKNQEEILPVSNGLAKSVATTTLADVGSTVAQNIKPSTNNDGIQSLGDMTTIAERPIQGGNENEEIAAA</sequence>
<dbReference type="RefSeq" id="XP_017986107.1">
    <property type="nucleotide sequence ID" value="XM_018130618.1"/>
</dbReference>
<keyword evidence="2" id="KW-1133">Transmembrane helix</keyword>
<proteinExistence type="predicted"/>
<keyword evidence="2" id="KW-0472">Membrane</keyword>
<accession>A0A120K192</accession>
<dbReference type="OrthoDB" id="4065633at2759"/>
<keyword evidence="4" id="KW-1185">Reference proteome</keyword>
<evidence type="ECO:0000313" key="4">
    <source>
        <dbReference type="Proteomes" id="UP000243052"/>
    </source>
</evidence>
<evidence type="ECO:0000256" key="1">
    <source>
        <dbReference type="SAM" id="MobiDB-lite"/>
    </source>
</evidence>
<feature type="transmembrane region" description="Helical" evidence="2">
    <location>
        <begin position="40"/>
        <end position="63"/>
    </location>
</feature>
<feature type="region of interest" description="Disordered" evidence="1">
    <location>
        <begin position="169"/>
        <end position="191"/>
    </location>
</feature>
<evidence type="ECO:0000256" key="2">
    <source>
        <dbReference type="SAM" id="Phobius"/>
    </source>
</evidence>
<reference evidence="3 4" key="1">
    <citation type="submission" date="2016-01" db="EMBL/GenBank/DDBJ databases">
        <title>Genome sequence of the yeast Holleya sinecauda.</title>
        <authorList>
            <person name="Dietrich F.S."/>
        </authorList>
    </citation>
    <scope>NUCLEOTIDE SEQUENCE [LARGE SCALE GENOMIC DNA]</scope>
    <source>
        <strain evidence="3 4">ATCC 58844</strain>
    </source>
</reference>
<keyword evidence="2" id="KW-0812">Transmembrane</keyword>
<dbReference type="GeneID" id="28722575"/>
<dbReference type="EMBL" id="CP014242">
    <property type="protein sequence ID" value="AMD19111.1"/>
    <property type="molecule type" value="Genomic_DNA"/>
</dbReference>
<protein>
    <submittedName>
        <fullName evidence="3">HBR210Cp</fullName>
    </submittedName>
</protein>
<evidence type="ECO:0000313" key="3">
    <source>
        <dbReference type="EMBL" id="AMD19111.1"/>
    </source>
</evidence>
<gene>
    <name evidence="3" type="ORF">AW171_hschr2922</name>
</gene>
<organism evidence="3 4">
    <name type="scientific">Eremothecium sinecaudum</name>
    <dbReference type="NCBI Taxonomy" id="45286"/>
    <lineage>
        <taxon>Eukaryota</taxon>
        <taxon>Fungi</taxon>
        <taxon>Dikarya</taxon>
        <taxon>Ascomycota</taxon>
        <taxon>Saccharomycotina</taxon>
        <taxon>Saccharomycetes</taxon>
        <taxon>Saccharomycetales</taxon>
        <taxon>Saccharomycetaceae</taxon>
        <taxon>Eremothecium</taxon>
    </lineage>
</organism>
<dbReference type="Proteomes" id="UP000243052">
    <property type="component" value="Chromosome ii"/>
</dbReference>
<dbReference type="AlphaFoldDB" id="A0A120K192"/>